<name>A0A837D417_9PSEU</name>
<accession>A0A837D417</accession>
<comment type="caution">
    <text evidence="2">The sequence shown here is derived from an EMBL/GenBank/DDBJ whole genome shotgun (WGS) entry which is preliminary data.</text>
</comment>
<dbReference type="AlphaFoldDB" id="A0A837D417"/>
<feature type="compositionally biased region" description="Polar residues" evidence="1">
    <location>
        <begin position="54"/>
        <end position="63"/>
    </location>
</feature>
<feature type="region of interest" description="Disordered" evidence="1">
    <location>
        <begin position="1"/>
        <end position="104"/>
    </location>
</feature>
<evidence type="ECO:0000256" key="1">
    <source>
        <dbReference type="SAM" id="MobiDB-lite"/>
    </source>
</evidence>
<dbReference type="EMBL" id="JRZE01000006">
    <property type="protein sequence ID" value="KHF42427.1"/>
    <property type="molecule type" value="Genomic_DNA"/>
</dbReference>
<dbReference type="Proteomes" id="UP000030848">
    <property type="component" value="Unassembled WGS sequence"/>
</dbReference>
<evidence type="ECO:0000313" key="2">
    <source>
        <dbReference type="EMBL" id="KHF42427.1"/>
    </source>
</evidence>
<gene>
    <name evidence="2" type="ORF">MINT15_26290</name>
</gene>
<proteinExistence type="predicted"/>
<evidence type="ECO:0000313" key="3">
    <source>
        <dbReference type="Proteomes" id="UP000030848"/>
    </source>
</evidence>
<protein>
    <submittedName>
        <fullName evidence="2">Uncharacterized protein</fullName>
    </submittedName>
</protein>
<organism evidence="2 3">
    <name type="scientific">Saccharomonospora viridis</name>
    <dbReference type="NCBI Taxonomy" id="1852"/>
    <lineage>
        <taxon>Bacteria</taxon>
        <taxon>Bacillati</taxon>
        <taxon>Actinomycetota</taxon>
        <taxon>Actinomycetes</taxon>
        <taxon>Pseudonocardiales</taxon>
        <taxon>Pseudonocardiaceae</taxon>
        <taxon>Saccharomonospora</taxon>
    </lineage>
</organism>
<sequence length="128" mass="13854">MRPHRGHFLLSTAPAVPPGRESLPVVPSRGRVHRHATDGGSRDDMPVDLERPQSVATSSSRPTQDARGGDERAVLPAHRRVARNCPPPLRRRHQPGNQHPVSHTGAAFSFAFGNEFPGGASRLRVVGL</sequence>
<feature type="compositionally biased region" description="Basic and acidic residues" evidence="1">
    <location>
        <begin position="35"/>
        <end position="51"/>
    </location>
</feature>
<reference evidence="2 3" key="1">
    <citation type="submission" date="2014-10" db="EMBL/GenBank/DDBJ databases">
        <title>Genome sequence of Micropolyspora internatus JCM3315.</title>
        <authorList>
            <person name="Shin S.-K."/>
            <person name="Yi H."/>
        </authorList>
    </citation>
    <scope>NUCLEOTIDE SEQUENCE [LARGE SCALE GENOMIC DNA]</scope>
    <source>
        <strain evidence="2 3">JCM 3315</strain>
    </source>
</reference>